<dbReference type="Gene3D" id="2.60.120.290">
    <property type="entry name" value="Spermadhesin, CUB domain"/>
    <property type="match status" value="1"/>
</dbReference>
<protein>
    <submittedName>
        <fullName evidence="7">Uncharacterized protein</fullName>
    </submittedName>
</protein>
<keyword evidence="6" id="KW-0732">Signal</keyword>
<feature type="region of interest" description="Disordered" evidence="4">
    <location>
        <begin position="524"/>
        <end position="609"/>
    </location>
</feature>
<dbReference type="CDD" id="cd22823">
    <property type="entry name" value="Gal_Rha_Lectin"/>
    <property type="match status" value="1"/>
</dbReference>
<feature type="signal peptide" evidence="6">
    <location>
        <begin position="1"/>
        <end position="21"/>
    </location>
</feature>
<feature type="compositionally biased region" description="Basic and acidic residues" evidence="4">
    <location>
        <begin position="547"/>
        <end position="588"/>
    </location>
</feature>
<comment type="caution">
    <text evidence="3">Lacks conserved residue(s) required for the propagation of feature annotation.</text>
</comment>
<keyword evidence="5" id="KW-0812">Transmembrane</keyword>
<feature type="disulfide bond" evidence="3">
    <location>
        <begin position="124"/>
        <end position="151"/>
    </location>
</feature>
<proteinExistence type="predicted"/>
<feature type="region of interest" description="Disordered" evidence="4">
    <location>
        <begin position="301"/>
        <end position="331"/>
    </location>
</feature>
<evidence type="ECO:0000256" key="6">
    <source>
        <dbReference type="SAM" id="SignalP"/>
    </source>
</evidence>
<feature type="chain" id="PRO_5043389172" evidence="6">
    <location>
        <begin position="22"/>
        <end position="609"/>
    </location>
</feature>
<evidence type="ECO:0000313" key="7">
    <source>
        <dbReference type="EMBL" id="CAH1798970.1"/>
    </source>
</evidence>
<dbReference type="PROSITE" id="PS01180">
    <property type="entry name" value="CUB"/>
    <property type="match status" value="1"/>
</dbReference>
<keyword evidence="1" id="KW-0677">Repeat</keyword>
<evidence type="ECO:0000256" key="2">
    <source>
        <dbReference type="ARBA" id="ARBA00023157"/>
    </source>
</evidence>
<dbReference type="PANTHER" id="PTHR24251">
    <property type="entry name" value="OVOCHYMASE-RELATED"/>
    <property type="match status" value="1"/>
</dbReference>
<comment type="caution">
    <text evidence="7">The sequence shown here is derived from an EMBL/GenBank/DDBJ whole genome shotgun (WGS) entry which is preliminary data.</text>
</comment>
<keyword evidence="5" id="KW-0472">Membrane</keyword>
<dbReference type="InterPro" id="IPR035914">
    <property type="entry name" value="Sperma_CUB_dom_sf"/>
</dbReference>
<evidence type="ECO:0000256" key="1">
    <source>
        <dbReference type="ARBA" id="ARBA00022737"/>
    </source>
</evidence>
<feature type="compositionally biased region" description="Basic and acidic residues" evidence="4">
    <location>
        <begin position="596"/>
        <end position="609"/>
    </location>
</feature>
<feature type="compositionally biased region" description="Polar residues" evidence="4">
    <location>
        <begin position="317"/>
        <end position="329"/>
    </location>
</feature>
<evidence type="ECO:0000256" key="3">
    <source>
        <dbReference type="PROSITE-ProRule" id="PRU00059"/>
    </source>
</evidence>
<dbReference type="Proteomes" id="UP000749559">
    <property type="component" value="Unassembled WGS sequence"/>
</dbReference>
<evidence type="ECO:0000256" key="4">
    <source>
        <dbReference type="SAM" id="MobiDB-lite"/>
    </source>
</evidence>
<dbReference type="CDD" id="cd00041">
    <property type="entry name" value="CUB"/>
    <property type="match status" value="1"/>
</dbReference>
<dbReference type="SMART" id="SM00042">
    <property type="entry name" value="CUB"/>
    <property type="match status" value="1"/>
</dbReference>
<keyword evidence="2 3" id="KW-1015">Disulfide bond</keyword>
<keyword evidence="8" id="KW-1185">Reference proteome</keyword>
<dbReference type="AlphaFoldDB" id="A0A8J1XJU6"/>
<dbReference type="InterPro" id="IPR000859">
    <property type="entry name" value="CUB_dom"/>
</dbReference>
<reference evidence="7" key="1">
    <citation type="submission" date="2022-03" db="EMBL/GenBank/DDBJ databases">
        <authorList>
            <person name="Martin C."/>
        </authorList>
    </citation>
    <scope>NUCLEOTIDE SEQUENCE</scope>
</reference>
<gene>
    <name evidence="7" type="ORF">OFUS_LOCUS23041</name>
</gene>
<feature type="transmembrane region" description="Helical" evidence="5">
    <location>
        <begin position="437"/>
        <end position="460"/>
    </location>
</feature>
<dbReference type="PANTHER" id="PTHR24251:SF51">
    <property type="entry name" value="CUBILIN-LIKE"/>
    <property type="match status" value="1"/>
</dbReference>
<dbReference type="SUPFAM" id="SSF49854">
    <property type="entry name" value="Spermadhesin, CUB domain"/>
    <property type="match status" value="1"/>
</dbReference>
<keyword evidence="5" id="KW-1133">Transmembrane helix</keyword>
<organism evidence="7 8">
    <name type="scientific">Owenia fusiformis</name>
    <name type="common">Polychaete worm</name>
    <dbReference type="NCBI Taxonomy" id="6347"/>
    <lineage>
        <taxon>Eukaryota</taxon>
        <taxon>Metazoa</taxon>
        <taxon>Spiralia</taxon>
        <taxon>Lophotrochozoa</taxon>
        <taxon>Annelida</taxon>
        <taxon>Polychaeta</taxon>
        <taxon>Sedentaria</taxon>
        <taxon>Canalipalpata</taxon>
        <taxon>Sabellida</taxon>
        <taxon>Oweniida</taxon>
        <taxon>Oweniidae</taxon>
        <taxon>Owenia</taxon>
    </lineage>
</organism>
<dbReference type="OrthoDB" id="431034at2759"/>
<sequence length="609" mass="68772">MILSMRICVTLVCGVITPCLGSFVLSECYGAVLGLSCRYGHKIHVIEDYFGLSNRTSGTDQCKSMDGDCVVKSRRETSVIHRFCEGQQTCNRFQVDRRHCGENQTNYEQVKFDCIPESSISDICIPTKYETKLGYLSSPLFPNEYSPNLDCQCTLKASDPYVKIELETIHFIVKFDTPCKDWLEIGMGDQKRKVCGPYRATLLSDVYALKFHSDKANGHQGFWMKFSVYPPKSNATVKVECNMIQTTTTTTTTTTEATTTALATTQESEELTDLYDTLGEEYDYKDYTEYIQDSNEVDEDKYKTTATSASTTKYRKPTTQESTDSNTLVETDDPDEYFELEPTYATTSARPVKKKKTKLRKKKVKLRKENKGNEVQLSPTSDTYLLEEDLENLDGLIIEEENDANMTYPNGTLISSYEDSIAEDTDKRKAVNRMTGIIIIAICVGGIILLITILGILLCVSKRRKPKKKEERLRKRRLQQRLNSLSFYDSIPLYDSVGRKTVPQGMQEHHGVYNVGMANMVPAQAQGPYDTAPKPPGWKDWGSQEGGSDKDSAVYAELSDKQSRGGRSEAEDTPDRSRKPRKEHHDDLDSGVSLKVPKERSLDDVYTHV</sequence>
<dbReference type="Pfam" id="PF00431">
    <property type="entry name" value="CUB"/>
    <property type="match status" value="1"/>
</dbReference>
<evidence type="ECO:0000256" key="5">
    <source>
        <dbReference type="SAM" id="Phobius"/>
    </source>
</evidence>
<evidence type="ECO:0000313" key="8">
    <source>
        <dbReference type="Proteomes" id="UP000749559"/>
    </source>
</evidence>
<accession>A0A8J1XJU6</accession>
<dbReference type="EMBL" id="CAIIXF020000011">
    <property type="protein sequence ID" value="CAH1798970.1"/>
    <property type="molecule type" value="Genomic_DNA"/>
</dbReference>
<name>A0A8J1XJU6_OWEFU</name>